<dbReference type="Proteomes" id="UP000824540">
    <property type="component" value="Unassembled WGS sequence"/>
</dbReference>
<reference evidence="1" key="1">
    <citation type="thesis" date="2021" institute="BYU ScholarsArchive" country="Provo, UT, USA">
        <title>Applications of and Algorithms for Genome Assembly and Genomic Analyses with an Emphasis on Marine Teleosts.</title>
        <authorList>
            <person name="Pickett B.D."/>
        </authorList>
    </citation>
    <scope>NUCLEOTIDE SEQUENCE</scope>
    <source>
        <strain evidence="1">HI-2016</strain>
    </source>
</reference>
<dbReference type="EMBL" id="JAFBMS010000021">
    <property type="protein sequence ID" value="KAG9344086.1"/>
    <property type="molecule type" value="Genomic_DNA"/>
</dbReference>
<proteinExistence type="predicted"/>
<organism evidence="1 2">
    <name type="scientific">Albula glossodonta</name>
    <name type="common">roundjaw bonefish</name>
    <dbReference type="NCBI Taxonomy" id="121402"/>
    <lineage>
        <taxon>Eukaryota</taxon>
        <taxon>Metazoa</taxon>
        <taxon>Chordata</taxon>
        <taxon>Craniata</taxon>
        <taxon>Vertebrata</taxon>
        <taxon>Euteleostomi</taxon>
        <taxon>Actinopterygii</taxon>
        <taxon>Neopterygii</taxon>
        <taxon>Teleostei</taxon>
        <taxon>Albuliformes</taxon>
        <taxon>Albulidae</taxon>
        <taxon>Albula</taxon>
    </lineage>
</organism>
<accession>A0A8T2NX60</accession>
<keyword evidence="2" id="KW-1185">Reference proteome</keyword>
<comment type="caution">
    <text evidence="1">The sequence shown here is derived from an EMBL/GenBank/DDBJ whole genome shotgun (WGS) entry which is preliminary data.</text>
</comment>
<gene>
    <name evidence="1" type="ORF">JZ751_012566</name>
</gene>
<name>A0A8T2NX60_9TELE</name>
<dbReference type="AlphaFoldDB" id="A0A8T2NX60"/>
<sequence>MLNCAKRDKLLLSLGFFEASASLRWERLNQHLCRRDNAGRFRTHAEGTVRTAQRRFVSSNSNT</sequence>
<evidence type="ECO:0000313" key="2">
    <source>
        <dbReference type="Proteomes" id="UP000824540"/>
    </source>
</evidence>
<evidence type="ECO:0000313" key="1">
    <source>
        <dbReference type="EMBL" id="KAG9344086.1"/>
    </source>
</evidence>
<protein>
    <submittedName>
        <fullName evidence="1">Uncharacterized protein</fullName>
    </submittedName>
</protein>